<evidence type="ECO:0000313" key="4">
    <source>
        <dbReference type="WBParaSite" id="TCNE_0002014701-mRNA-1"/>
    </source>
</evidence>
<dbReference type="WBParaSite" id="TCNE_0002014701-mRNA-1">
    <property type="protein sequence ID" value="TCNE_0002014701-mRNA-1"/>
    <property type="gene ID" value="TCNE_0002014701"/>
</dbReference>
<sequence length="79" mass="8785">MVVFDPQRPTRLKRNDEPPRLRSTRASNPEATTAEVKKKACPPSQWDGVKIAKTVQNHGPQYPAGQSIRPPTAGRDPRV</sequence>
<name>A0A183VHC3_TOXCA</name>
<evidence type="ECO:0000256" key="1">
    <source>
        <dbReference type="SAM" id="MobiDB-lite"/>
    </source>
</evidence>
<dbReference type="Proteomes" id="UP000050794">
    <property type="component" value="Unassembled WGS sequence"/>
</dbReference>
<evidence type="ECO:0000313" key="3">
    <source>
        <dbReference type="Proteomes" id="UP000050794"/>
    </source>
</evidence>
<dbReference type="EMBL" id="UYWY01028384">
    <property type="protein sequence ID" value="VDM51464.1"/>
    <property type="molecule type" value="Genomic_DNA"/>
</dbReference>
<organism evidence="3 4">
    <name type="scientific">Toxocara canis</name>
    <name type="common">Canine roundworm</name>
    <dbReference type="NCBI Taxonomy" id="6265"/>
    <lineage>
        <taxon>Eukaryota</taxon>
        <taxon>Metazoa</taxon>
        <taxon>Ecdysozoa</taxon>
        <taxon>Nematoda</taxon>
        <taxon>Chromadorea</taxon>
        <taxon>Rhabditida</taxon>
        <taxon>Spirurina</taxon>
        <taxon>Ascaridomorpha</taxon>
        <taxon>Ascaridoidea</taxon>
        <taxon>Toxocaridae</taxon>
        <taxon>Toxocara</taxon>
    </lineage>
</organism>
<feature type="region of interest" description="Disordered" evidence="1">
    <location>
        <begin position="1"/>
        <end position="45"/>
    </location>
</feature>
<protein>
    <submittedName>
        <fullName evidence="2 4">Uncharacterized protein</fullName>
    </submittedName>
</protein>
<proteinExistence type="predicted"/>
<reference evidence="4" key="1">
    <citation type="submission" date="2016-06" db="UniProtKB">
        <authorList>
            <consortium name="WormBaseParasite"/>
        </authorList>
    </citation>
    <scope>IDENTIFICATION</scope>
</reference>
<dbReference type="AlphaFoldDB" id="A0A183VHC3"/>
<evidence type="ECO:0000313" key="2">
    <source>
        <dbReference type="EMBL" id="VDM51464.1"/>
    </source>
</evidence>
<accession>A0A183VHC3</accession>
<gene>
    <name evidence="2" type="ORF">TCNE_LOCUS20143</name>
</gene>
<reference evidence="2 3" key="2">
    <citation type="submission" date="2018-11" db="EMBL/GenBank/DDBJ databases">
        <authorList>
            <consortium name="Pathogen Informatics"/>
        </authorList>
    </citation>
    <scope>NUCLEOTIDE SEQUENCE [LARGE SCALE GENOMIC DNA]</scope>
</reference>
<keyword evidence="3" id="KW-1185">Reference proteome</keyword>
<feature type="region of interest" description="Disordered" evidence="1">
    <location>
        <begin position="57"/>
        <end position="79"/>
    </location>
</feature>